<keyword evidence="2" id="KW-0812">Transmembrane</keyword>
<sequence>EQKQTVIHKTFTGKWKHKQNLNPILCIVSLIGGGKLVILFFFVFSCKADLGKDVLNFLAKLGNSLGFEVARTIALANIDHSNDQEDLKQIERDFVNAYYDYLVAMNSLIGKDQQMSDFQNAVASSKSYSEFPKQLDMLNTAEISMKKVTKVDILNPQTWDAGTYALVISGCVAFLLMCSSLIWCGKRMARRRNYTPIYFSRHQPQLFLWMKRKSEKRQFTKSELKFISEYGKLHPGEENTLEDDLETKVIEKSKKINIDENERFQTVEQEIKIEDYEEKEDSYEKLLKLSNEKLEWDEILGSSDVNHESKELEGGINEVSVEEESDEGEESEGEVDDSTDFFSRHLNPESFDVKVEKPVTKPLSALTNSTVSYTGTVDKIHPSMIKAGSVRENFEKSFERSDIHKELDDFVYGYKDVLLPYTSHEQHPDLEKFIFDVRTRNRILKNNERLKKNPDLELRDQGYTRPKCLIVLPFKCNAFQFINKLISLSGIKQVSNLKRFKDEFGPSDDDADVSRKPEDYKYMLKGNPDDSFKIGIKLTRKTIKLYSEFYGSDLIVASPL</sequence>
<keyword evidence="2" id="KW-0472">Membrane</keyword>
<dbReference type="Pfam" id="PF22916">
    <property type="entry name" value="UTP25_NTPase-like"/>
    <property type="match status" value="1"/>
</dbReference>
<dbReference type="GO" id="GO:0032040">
    <property type="term" value="C:small-subunit processome"/>
    <property type="evidence" value="ECO:0007669"/>
    <property type="project" value="TreeGrafter"/>
</dbReference>
<feature type="compositionally biased region" description="Acidic residues" evidence="1">
    <location>
        <begin position="320"/>
        <end position="339"/>
    </location>
</feature>
<feature type="transmembrane region" description="Helical" evidence="2">
    <location>
        <begin position="21"/>
        <end position="44"/>
    </location>
</feature>
<dbReference type="InterPro" id="IPR010678">
    <property type="entry name" value="UTP25"/>
</dbReference>
<dbReference type="PANTHER" id="PTHR12933">
    <property type="entry name" value="ORF PROTEIN-RELATED"/>
    <property type="match status" value="1"/>
</dbReference>
<gene>
    <name evidence="4" type="ORF">ROZALSC1DRAFT_25218</name>
</gene>
<accession>A0A4V1IZ16</accession>
<feature type="non-terminal residue" evidence="4">
    <location>
        <position position="560"/>
    </location>
</feature>
<dbReference type="Proteomes" id="UP000281549">
    <property type="component" value="Unassembled WGS sequence"/>
</dbReference>
<feature type="region of interest" description="Disordered" evidence="1">
    <location>
        <begin position="305"/>
        <end position="339"/>
    </location>
</feature>
<dbReference type="GO" id="GO:0019843">
    <property type="term" value="F:rRNA binding"/>
    <property type="evidence" value="ECO:0007669"/>
    <property type="project" value="TreeGrafter"/>
</dbReference>
<feature type="non-terminal residue" evidence="4">
    <location>
        <position position="1"/>
    </location>
</feature>
<evidence type="ECO:0000259" key="3">
    <source>
        <dbReference type="Pfam" id="PF22916"/>
    </source>
</evidence>
<feature type="domain" description="UTP25 NTP hydrolase-like" evidence="3">
    <location>
        <begin position="437"/>
        <end position="560"/>
    </location>
</feature>
<keyword evidence="2" id="KW-1133">Transmembrane helix</keyword>
<dbReference type="InterPro" id="IPR053940">
    <property type="entry name" value="UTP25_NTPase-like"/>
</dbReference>
<dbReference type="GO" id="GO:0000462">
    <property type="term" value="P:maturation of SSU-rRNA from tricistronic rRNA transcript (SSU-rRNA, 5.8S rRNA, LSU-rRNA)"/>
    <property type="evidence" value="ECO:0007669"/>
    <property type="project" value="TreeGrafter"/>
</dbReference>
<reference evidence="5" key="1">
    <citation type="journal article" date="2018" name="Nat. Microbiol.">
        <title>Leveraging single-cell genomics to expand the fungal tree of life.</title>
        <authorList>
            <person name="Ahrendt S.R."/>
            <person name="Quandt C.A."/>
            <person name="Ciobanu D."/>
            <person name="Clum A."/>
            <person name="Salamov A."/>
            <person name="Andreopoulos B."/>
            <person name="Cheng J.F."/>
            <person name="Woyke T."/>
            <person name="Pelin A."/>
            <person name="Henrissat B."/>
            <person name="Reynolds N.K."/>
            <person name="Benny G.L."/>
            <person name="Smith M.E."/>
            <person name="James T.Y."/>
            <person name="Grigoriev I.V."/>
        </authorList>
    </citation>
    <scope>NUCLEOTIDE SEQUENCE [LARGE SCALE GENOMIC DNA]</scope>
    <source>
        <strain evidence="5">CSF55</strain>
    </source>
</reference>
<evidence type="ECO:0000313" key="5">
    <source>
        <dbReference type="Proteomes" id="UP000281549"/>
    </source>
</evidence>
<protein>
    <submittedName>
        <fullName evidence="4">DUF1253-domain-containing protein</fullName>
    </submittedName>
</protein>
<dbReference type="PANTHER" id="PTHR12933:SF0">
    <property type="entry name" value="U3 SMALL NUCLEOLAR RNA-ASSOCIATED PROTEIN 25 HOMOLOG"/>
    <property type="match status" value="1"/>
</dbReference>
<dbReference type="AlphaFoldDB" id="A0A4V1IZ16"/>
<proteinExistence type="predicted"/>
<organism evidence="4 5">
    <name type="scientific">Rozella allomycis (strain CSF55)</name>
    <dbReference type="NCBI Taxonomy" id="988480"/>
    <lineage>
        <taxon>Eukaryota</taxon>
        <taxon>Fungi</taxon>
        <taxon>Fungi incertae sedis</taxon>
        <taxon>Cryptomycota</taxon>
        <taxon>Cryptomycota incertae sedis</taxon>
        <taxon>Rozella</taxon>
    </lineage>
</organism>
<dbReference type="EMBL" id="ML006492">
    <property type="protein sequence ID" value="RKP16489.1"/>
    <property type="molecule type" value="Genomic_DNA"/>
</dbReference>
<dbReference type="GO" id="GO:0034511">
    <property type="term" value="F:U3 snoRNA binding"/>
    <property type="evidence" value="ECO:0007669"/>
    <property type="project" value="InterPro"/>
</dbReference>
<evidence type="ECO:0000256" key="2">
    <source>
        <dbReference type="SAM" id="Phobius"/>
    </source>
</evidence>
<feature type="transmembrane region" description="Helical" evidence="2">
    <location>
        <begin position="164"/>
        <end position="184"/>
    </location>
</feature>
<evidence type="ECO:0000313" key="4">
    <source>
        <dbReference type="EMBL" id="RKP16489.1"/>
    </source>
</evidence>
<name>A0A4V1IZ16_ROZAC</name>
<evidence type="ECO:0000256" key="1">
    <source>
        <dbReference type="SAM" id="MobiDB-lite"/>
    </source>
</evidence>